<sequence length="148" mass="17070">MFALTMHKGWKINHLFARKDTCGGTRGISSRRTRGEDLQARKRPYVVLSRLQGPSMAKLIIIFKTLDFFSYVDDLLVTDTNEKLIIEFKAKMFQVFEMIDLGLMSFFLGEGEMEVKQDCNSLYMPKEVCKRDSQKSFACKIAKVLPLQ</sequence>
<gene>
    <name evidence="2" type="ORF">CR513_07755</name>
</gene>
<dbReference type="InterPro" id="IPR013103">
    <property type="entry name" value="RVT_2"/>
</dbReference>
<accession>A0A371HZ41</accession>
<dbReference type="Proteomes" id="UP000257109">
    <property type="component" value="Unassembled WGS sequence"/>
</dbReference>
<protein>
    <recommendedName>
        <fullName evidence="1">Reverse transcriptase Ty1/copia-type domain-containing protein</fullName>
    </recommendedName>
</protein>
<feature type="non-terminal residue" evidence="2">
    <location>
        <position position="1"/>
    </location>
</feature>
<organism evidence="2 3">
    <name type="scientific">Mucuna pruriens</name>
    <name type="common">Velvet bean</name>
    <name type="synonym">Dolichos pruriens</name>
    <dbReference type="NCBI Taxonomy" id="157652"/>
    <lineage>
        <taxon>Eukaryota</taxon>
        <taxon>Viridiplantae</taxon>
        <taxon>Streptophyta</taxon>
        <taxon>Embryophyta</taxon>
        <taxon>Tracheophyta</taxon>
        <taxon>Spermatophyta</taxon>
        <taxon>Magnoliopsida</taxon>
        <taxon>eudicotyledons</taxon>
        <taxon>Gunneridae</taxon>
        <taxon>Pentapetalae</taxon>
        <taxon>rosids</taxon>
        <taxon>fabids</taxon>
        <taxon>Fabales</taxon>
        <taxon>Fabaceae</taxon>
        <taxon>Papilionoideae</taxon>
        <taxon>50 kb inversion clade</taxon>
        <taxon>NPAAA clade</taxon>
        <taxon>indigoferoid/millettioid clade</taxon>
        <taxon>Phaseoleae</taxon>
        <taxon>Mucuna</taxon>
    </lineage>
</organism>
<dbReference type="EMBL" id="QJKJ01001348">
    <property type="protein sequence ID" value="RDY08060.1"/>
    <property type="molecule type" value="Genomic_DNA"/>
</dbReference>
<comment type="caution">
    <text evidence="2">The sequence shown here is derived from an EMBL/GenBank/DDBJ whole genome shotgun (WGS) entry which is preliminary data.</text>
</comment>
<evidence type="ECO:0000259" key="1">
    <source>
        <dbReference type="Pfam" id="PF07727"/>
    </source>
</evidence>
<proteinExistence type="predicted"/>
<feature type="domain" description="Reverse transcriptase Ty1/copia-type" evidence="1">
    <location>
        <begin position="71"/>
        <end position="123"/>
    </location>
</feature>
<dbReference type="Pfam" id="PF07727">
    <property type="entry name" value="RVT_2"/>
    <property type="match status" value="1"/>
</dbReference>
<keyword evidence="3" id="KW-1185">Reference proteome</keyword>
<dbReference type="AlphaFoldDB" id="A0A371HZ41"/>
<dbReference type="OrthoDB" id="1688654at2759"/>
<name>A0A371HZ41_MUCPR</name>
<evidence type="ECO:0000313" key="2">
    <source>
        <dbReference type="EMBL" id="RDY08060.1"/>
    </source>
</evidence>
<reference evidence="2" key="1">
    <citation type="submission" date="2018-05" db="EMBL/GenBank/DDBJ databases">
        <title>Draft genome of Mucuna pruriens seed.</title>
        <authorList>
            <person name="Nnadi N.E."/>
            <person name="Vos R."/>
            <person name="Hasami M.H."/>
            <person name="Devisetty U.K."/>
            <person name="Aguiy J.C."/>
        </authorList>
    </citation>
    <scope>NUCLEOTIDE SEQUENCE [LARGE SCALE GENOMIC DNA]</scope>
    <source>
        <strain evidence="2">JCA_2017</strain>
    </source>
</reference>
<evidence type="ECO:0000313" key="3">
    <source>
        <dbReference type="Proteomes" id="UP000257109"/>
    </source>
</evidence>